<dbReference type="InterPro" id="IPR023198">
    <property type="entry name" value="PGP-like_dom2"/>
</dbReference>
<dbReference type="CDD" id="cd04302">
    <property type="entry name" value="HAD_5NT"/>
    <property type="match status" value="1"/>
</dbReference>
<sequence>MVRLAFFEEKYREELCRFELPEEQAQFTGLPSDVLDEAITSGQHPIVMVHEDTPVGFFVLKMGDNLQQLVNNERAMLIRALSVNTAHQGKGYAKVGMLALPAFVREHFPEVDELVLAVNMRNIAAQKLYEHVNFVDKGIRREGPVGMQKILQYSLRKEYKLVLFDLDGTLTDPKEGIINSVQYALRQFGVEEKEENLLSFIGPPLQESFAEHFGWGEEQVTQAITYYREYFSERGMIENEVYEGISQLLEMLREEEKTLVVATSKPTVFAEKIAEHFQLSPYFSSIVGSNLDGTRRDKAEIIAYILEQYPTFKKDEIVMIGDRKHDLIGAMKNGVDSVGVEWGYGDRAELESAKATHVVASVEELQLLLKKTLQLEQQK</sequence>
<keyword evidence="1" id="KW-0378">Hydrolase</keyword>
<dbReference type="SFLD" id="SFLDS00003">
    <property type="entry name" value="Haloacid_Dehalogenase"/>
    <property type="match status" value="1"/>
</dbReference>
<accession>A0A917EL38</accession>
<dbReference type="Pfam" id="PF00583">
    <property type="entry name" value="Acetyltransf_1"/>
    <property type="match status" value="1"/>
</dbReference>
<dbReference type="GO" id="GO:0016747">
    <property type="term" value="F:acyltransferase activity, transferring groups other than amino-acyl groups"/>
    <property type="evidence" value="ECO:0007669"/>
    <property type="project" value="InterPro"/>
</dbReference>
<comment type="caution">
    <text evidence="4">The sequence shown here is derived from an EMBL/GenBank/DDBJ whole genome shotgun (WGS) entry which is preliminary data.</text>
</comment>
<dbReference type="InterPro" id="IPR036412">
    <property type="entry name" value="HAD-like_sf"/>
</dbReference>
<gene>
    <name evidence="4" type="ORF">GCM10007140_04770</name>
</gene>
<dbReference type="Gene3D" id="1.10.150.240">
    <property type="entry name" value="Putative phosphatase, domain 2"/>
    <property type="match status" value="1"/>
</dbReference>
<reference evidence="4" key="2">
    <citation type="submission" date="2020-09" db="EMBL/GenBank/DDBJ databases">
        <authorList>
            <person name="Sun Q."/>
            <person name="Zhou Y."/>
        </authorList>
    </citation>
    <scope>NUCLEOTIDE SEQUENCE</scope>
    <source>
        <strain evidence="4">CGMCC 1.12698</strain>
    </source>
</reference>
<dbReference type="Proteomes" id="UP000605259">
    <property type="component" value="Unassembled WGS sequence"/>
</dbReference>
<evidence type="ECO:0000256" key="1">
    <source>
        <dbReference type="ARBA" id="ARBA00022801"/>
    </source>
</evidence>
<dbReference type="SUPFAM" id="SSF55729">
    <property type="entry name" value="Acyl-CoA N-acyltransferases (Nat)"/>
    <property type="match status" value="1"/>
</dbReference>
<reference evidence="4" key="1">
    <citation type="journal article" date="2014" name="Int. J. Syst. Evol. Microbiol.">
        <title>Complete genome sequence of Corynebacterium casei LMG S-19264T (=DSM 44701T), isolated from a smear-ripened cheese.</title>
        <authorList>
            <consortium name="US DOE Joint Genome Institute (JGI-PGF)"/>
            <person name="Walter F."/>
            <person name="Albersmeier A."/>
            <person name="Kalinowski J."/>
            <person name="Ruckert C."/>
        </authorList>
    </citation>
    <scope>NUCLEOTIDE SEQUENCE</scope>
    <source>
        <strain evidence="4">CGMCC 1.12698</strain>
    </source>
</reference>
<keyword evidence="5" id="KW-1185">Reference proteome</keyword>
<dbReference type="PANTHER" id="PTHR43434">
    <property type="entry name" value="PHOSPHOGLYCOLATE PHOSPHATASE"/>
    <property type="match status" value="1"/>
</dbReference>
<dbReference type="SFLD" id="SFLDG01135">
    <property type="entry name" value="C1.5.6:_HAD__Beta-PGM__Phospha"/>
    <property type="match status" value="1"/>
</dbReference>
<protein>
    <recommendedName>
        <fullName evidence="3">N-acetyltransferase domain-containing protein</fullName>
    </recommendedName>
</protein>
<dbReference type="InterPro" id="IPR016181">
    <property type="entry name" value="Acyl_CoA_acyltransferase"/>
</dbReference>
<dbReference type="PROSITE" id="PS51186">
    <property type="entry name" value="GNAT"/>
    <property type="match status" value="1"/>
</dbReference>
<evidence type="ECO:0000313" key="4">
    <source>
        <dbReference type="EMBL" id="GGE57418.1"/>
    </source>
</evidence>
<dbReference type="GO" id="GO:0004713">
    <property type="term" value="F:protein tyrosine kinase activity"/>
    <property type="evidence" value="ECO:0007669"/>
    <property type="project" value="TreeGrafter"/>
</dbReference>
<name>A0A917EL38_9BACI</name>
<dbReference type="GO" id="GO:0005829">
    <property type="term" value="C:cytosol"/>
    <property type="evidence" value="ECO:0007669"/>
    <property type="project" value="TreeGrafter"/>
</dbReference>
<dbReference type="EMBL" id="BMFK01000001">
    <property type="protein sequence ID" value="GGE57418.1"/>
    <property type="molecule type" value="Genomic_DNA"/>
</dbReference>
<evidence type="ECO:0000256" key="2">
    <source>
        <dbReference type="ARBA" id="ARBA00022842"/>
    </source>
</evidence>
<dbReference type="InterPro" id="IPR023214">
    <property type="entry name" value="HAD_sf"/>
</dbReference>
<evidence type="ECO:0000259" key="3">
    <source>
        <dbReference type="PROSITE" id="PS51186"/>
    </source>
</evidence>
<dbReference type="SFLD" id="SFLDG01129">
    <property type="entry name" value="C1.5:_HAD__Beta-PGM__Phosphata"/>
    <property type="match status" value="1"/>
</dbReference>
<dbReference type="SUPFAM" id="SSF56784">
    <property type="entry name" value="HAD-like"/>
    <property type="match status" value="1"/>
</dbReference>
<organism evidence="4 5">
    <name type="scientific">Priestia taiwanensis</name>
    <dbReference type="NCBI Taxonomy" id="1347902"/>
    <lineage>
        <taxon>Bacteria</taxon>
        <taxon>Bacillati</taxon>
        <taxon>Bacillota</taxon>
        <taxon>Bacilli</taxon>
        <taxon>Bacillales</taxon>
        <taxon>Bacillaceae</taxon>
        <taxon>Priestia</taxon>
    </lineage>
</organism>
<proteinExistence type="predicted"/>
<feature type="domain" description="N-acetyltransferase" evidence="3">
    <location>
        <begin position="2"/>
        <end position="160"/>
    </location>
</feature>
<keyword evidence="2" id="KW-0460">Magnesium</keyword>
<dbReference type="InterPro" id="IPR041492">
    <property type="entry name" value="HAD_2"/>
</dbReference>
<dbReference type="InterPro" id="IPR050155">
    <property type="entry name" value="HAD-like_hydrolase_sf"/>
</dbReference>
<dbReference type="PANTHER" id="PTHR43434:SF20">
    <property type="entry name" value="5'-NUCLEOTIDASE"/>
    <property type="match status" value="1"/>
</dbReference>
<dbReference type="Gene3D" id="3.40.630.30">
    <property type="match status" value="1"/>
</dbReference>
<dbReference type="Gene3D" id="3.40.50.1000">
    <property type="entry name" value="HAD superfamily/HAD-like"/>
    <property type="match status" value="1"/>
</dbReference>
<dbReference type="AlphaFoldDB" id="A0A917EL38"/>
<dbReference type="Pfam" id="PF13419">
    <property type="entry name" value="HAD_2"/>
    <property type="match status" value="1"/>
</dbReference>
<dbReference type="GO" id="GO:0016787">
    <property type="term" value="F:hydrolase activity"/>
    <property type="evidence" value="ECO:0007669"/>
    <property type="project" value="UniProtKB-KW"/>
</dbReference>
<dbReference type="InterPro" id="IPR000182">
    <property type="entry name" value="GNAT_dom"/>
</dbReference>
<dbReference type="FunFam" id="3.40.50.1000:FF:000022">
    <property type="entry name" value="Phosphoglycolate phosphatase"/>
    <property type="match status" value="1"/>
</dbReference>
<evidence type="ECO:0000313" key="5">
    <source>
        <dbReference type="Proteomes" id="UP000605259"/>
    </source>
</evidence>